<comment type="caution">
    <text evidence="10">The sequence shown here is derived from an EMBL/GenBank/DDBJ whole genome shotgun (WGS) entry which is preliminary data.</text>
</comment>
<keyword evidence="5 6" id="KW-0472">Membrane</keyword>
<evidence type="ECO:0000259" key="8">
    <source>
        <dbReference type="Pfam" id="PF00248"/>
    </source>
</evidence>
<evidence type="ECO:0000256" key="4">
    <source>
        <dbReference type="ARBA" id="ARBA00023002"/>
    </source>
</evidence>
<evidence type="ECO:0000256" key="6">
    <source>
        <dbReference type="RuleBase" id="RU079119"/>
    </source>
</evidence>
<dbReference type="InterPro" id="IPR023210">
    <property type="entry name" value="NADP_OxRdtase_dom"/>
</dbReference>
<evidence type="ECO:0000259" key="9">
    <source>
        <dbReference type="Pfam" id="PF01529"/>
    </source>
</evidence>
<evidence type="ECO:0000256" key="7">
    <source>
        <dbReference type="SAM" id="Coils"/>
    </source>
</evidence>
<evidence type="ECO:0000313" key="11">
    <source>
        <dbReference type="Proteomes" id="UP000663825"/>
    </source>
</evidence>
<organism evidence="10 11">
    <name type="scientific">Rotaria socialis</name>
    <dbReference type="NCBI Taxonomy" id="392032"/>
    <lineage>
        <taxon>Eukaryota</taxon>
        <taxon>Metazoa</taxon>
        <taxon>Spiralia</taxon>
        <taxon>Gnathifera</taxon>
        <taxon>Rotifera</taxon>
        <taxon>Eurotatoria</taxon>
        <taxon>Bdelloidea</taxon>
        <taxon>Philodinida</taxon>
        <taxon>Philodinidae</taxon>
        <taxon>Rotaria</taxon>
    </lineage>
</organism>
<dbReference type="InterPro" id="IPR036812">
    <property type="entry name" value="NAD(P)_OxRdtase_dom_sf"/>
</dbReference>
<comment type="catalytic activity">
    <reaction evidence="6">
        <text>L-cysteinyl-[protein] + hexadecanoyl-CoA = S-hexadecanoyl-L-cysteinyl-[protein] + CoA</text>
        <dbReference type="Rhea" id="RHEA:36683"/>
        <dbReference type="Rhea" id="RHEA-COMP:10131"/>
        <dbReference type="Rhea" id="RHEA-COMP:11032"/>
        <dbReference type="ChEBI" id="CHEBI:29950"/>
        <dbReference type="ChEBI" id="CHEBI:57287"/>
        <dbReference type="ChEBI" id="CHEBI:57379"/>
        <dbReference type="ChEBI" id="CHEBI:74151"/>
        <dbReference type="EC" id="2.3.1.225"/>
    </reaction>
</comment>
<dbReference type="Gene3D" id="3.20.20.100">
    <property type="entry name" value="NADP-dependent oxidoreductase domain"/>
    <property type="match status" value="1"/>
</dbReference>
<comment type="similarity">
    <text evidence="6">Belongs to the DHHC palmitoyltransferase family.</text>
</comment>
<dbReference type="PROSITE" id="PS50216">
    <property type="entry name" value="DHHC"/>
    <property type="match status" value="1"/>
</dbReference>
<keyword evidence="6" id="KW-0012">Acyltransferase</keyword>
<protein>
    <recommendedName>
        <fullName evidence="6">Palmitoyltransferase</fullName>
        <ecNumber evidence="6">2.3.1.225</ecNumber>
    </recommendedName>
</protein>
<dbReference type="InterPro" id="IPR001594">
    <property type="entry name" value="Palmitoyltrfase_DHHC"/>
</dbReference>
<feature type="coiled-coil region" evidence="7">
    <location>
        <begin position="532"/>
        <end position="564"/>
    </location>
</feature>
<accession>A0A817KLM8</accession>
<sequence>MSSTKLIPSNVHDNQSGDELQVGLSAVKVHRYTCDSNTDWPTSSSTTTTGDETGVIIKDVVPRSMYYDQYSNNDDDDCLCSCACCRCECCPTVSDWCVRDPYGLSCGFTTWFLFIFAQLVVVFVILIPKSHSTIFNLINLVIFHVLEFLAVSSHYKTMFSNPGTIPLNDATPENIFKYANGTVVYRCAKCQSIKPPRAHHCSVCKRCIKRMDHHCVFVNNCVGQNNQKYFILFTIESFKEKEKMSNVPTRQLGKNGPQVSTIGFGAMGLSAFYGPTAPDEERFKVIDRTIELGCNFIDTADIYGDNEELLGKYFKTYPEQRKKVFLATKFGNVISPDGKFGVRGDAEYVRAASERSFKRLGLDSVDLYYAHRIDKTVPIEETVKAMKELVDSGKVKYIGLSECSSETLRRAYAVHPIACVQIEYSPFSLDIERDDIGLLKTCRELGVAIVCYSPLGRGMLTGQYKSSDDFAENDFRRMLPRFSKENFPKNLKLVDHLTELAKKKNCTPGQLTLAWIIAQGNDFIPIPGTTKIKNLDENVAAANIQLSEQEIKEIRQACETADVNGERYPEVFVTNLFANSAPLKT</sequence>
<evidence type="ECO:0000256" key="3">
    <source>
        <dbReference type="ARBA" id="ARBA00022989"/>
    </source>
</evidence>
<evidence type="ECO:0000256" key="1">
    <source>
        <dbReference type="ARBA" id="ARBA00004141"/>
    </source>
</evidence>
<dbReference type="GO" id="GO:0005737">
    <property type="term" value="C:cytoplasm"/>
    <property type="evidence" value="ECO:0007669"/>
    <property type="project" value="TreeGrafter"/>
</dbReference>
<keyword evidence="7" id="KW-0175">Coiled coil</keyword>
<gene>
    <name evidence="10" type="ORF">TIS948_LOCUS1485</name>
</gene>
<dbReference type="Pfam" id="PF00248">
    <property type="entry name" value="Aldo_ket_red"/>
    <property type="match status" value="1"/>
</dbReference>
<evidence type="ECO:0000256" key="5">
    <source>
        <dbReference type="ARBA" id="ARBA00023136"/>
    </source>
</evidence>
<dbReference type="InterPro" id="IPR020471">
    <property type="entry name" value="AKR"/>
</dbReference>
<feature type="domain" description="NADP-dependent oxidoreductase" evidence="8">
    <location>
        <begin position="262"/>
        <end position="557"/>
    </location>
</feature>
<dbReference type="GO" id="GO:0016020">
    <property type="term" value="C:membrane"/>
    <property type="evidence" value="ECO:0007669"/>
    <property type="project" value="UniProtKB-SubCell"/>
</dbReference>
<dbReference type="PANTHER" id="PTHR43625">
    <property type="entry name" value="AFLATOXIN B1 ALDEHYDE REDUCTASE"/>
    <property type="match status" value="1"/>
</dbReference>
<comment type="subcellular location">
    <subcellularLocation>
        <location evidence="1">Membrane</location>
        <topology evidence="1">Multi-pass membrane protein</topology>
    </subcellularLocation>
</comment>
<dbReference type="AlphaFoldDB" id="A0A817KLM8"/>
<dbReference type="InterPro" id="IPR050791">
    <property type="entry name" value="Aldo-Keto_reductase"/>
</dbReference>
<dbReference type="Pfam" id="PF01529">
    <property type="entry name" value="DHHC"/>
    <property type="match status" value="1"/>
</dbReference>
<keyword evidence="4" id="KW-0560">Oxidoreductase</keyword>
<keyword evidence="3 6" id="KW-1133">Transmembrane helix</keyword>
<dbReference type="GO" id="GO:0016491">
    <property type="term" value="F:oxidoreductase activity"/>
    <property type="evidence" value="ECO:0007669"/>
    <property type="project" value="UniProtKB-KW"/>
</dbReference>
<dbReference type="EMBL" id="CAJNXB010000043">
    <property type="protein sequence ID" value="CAF3001409.1"/>
    <property type="molecule type" value="Genomic_DNA"/>
</dbReference>
<dbReference type="PRINTS" id="PR00069">
    <property type="entry name" value="ALDKETRDTASE"/>
</dbReference>
<evidence type="ECO:0000313" key="10">
    <source>
        <dbReference type="EMBL" id="CAF3001409.1"/>
    </source>
</evidence>
<keyword evidence="2 6" id="KW-0812">Transmembrane</keyword>
<evidence type="ECO:0000256" key="2">
    <source>
        <dbReference type="ARBA" id="ARBA00022692"/>
    </source>
</evidence>
<keyword evidence="6" id="KW-0808">Transferase</keyword>
<feature type="transmembrane region" description="Helical" evidence="6">
    <location>
        <begin position="134"/>
        <end position="155"/>
    </location>
</feature>
<dbReference type="SUPFAM" id="SSF51430">
    <property type="entry name" value="NAD(P)-linked oxidoreductase"/>
    <property type="match status" value="1"/>
</dbReference>
<feature type="domain" description="Palmitoyltransferase DHHC" evidence="9">
    <location>
        <begin position="187"/>
        <end position="235"/>
    </location>
</feature>
<feature type="transmembrane region" description="Helical" evidence="6">
    <location>
        <begin position="108"/>
        <end position="127"/>
    </location>
</feature>
<dbReference type="GO" id="GO:0019706">
    <property type="term" value="F:protein-cysteine S-palmitoyltransferase activity"/>
    <property type="evidence" value="ECO:0007669"/>
    <property type="project" value="UniProtKB-EC"/>
</dbReference>
<dbReference type="EC" id="2.3.1.225" evidence="6"/>
<comment type="domain">
    <text evidence="6">The DHHC domain is required for palmitoyltransferase activity.</text>
</comment>
<proteinExistence type="inferred from homology"/>
<reference evidence="10" key="1">
    <citation type="submission" date="2021-02" db="EMBL/GenBank/DDBJ databases">
        <authorList>
            <person name="Nowell W R."/>
        </authorList>
    </citation>
    <scope>NUCLEOTIDE SEQUENCE</scope>
</reference>
<name>A0A817KLM8_9BILA</name>
<dbReference type="PANTHER" id="PTHR43625:SF40">
    <property type="entry name" value="ALDO-KETO REDUCTASE YAKC [NADP(+)]"/>
    <property type="match status" value="1"/>
</dbReference>
<dbReference type="OrthoDB" id="48988at2759"/>
<dbReference type="Proteomes" id="UP000663825">
    <property type="component" value="Unassembled WGS sequence"/>
</dbReference>